<comment type="caution">
    <text evidence="10">The sequence shown here is derived from an EMBL/GenBank/DDBJ whole genome shotgun (WGS) entry which is preliminary data.</text>
</comment>
<dbReference type="GO" id="GO:0005886">
    <property type="term" value="C:plasma membrane"/>
    <property type="evidence" value="ECO:0007669"/>
    <property type="project" value="UniProtKB-SubCell"/>
</dbReference>
<keyword evidence="4 8" id="KW-1003">Cell membrane</keyword>
<accession>A0ABD1W301</accession>
<dbReference type="PANTHER" id="PTHR33573:SF15">
    <property type="entry name" value="CASP-LIKE PROTEIN 4A4"/>
    <property type="match status" value="1"/>
</dbReference>
<organism evidence="10 11">
    <name type="scientific">Forsythia ovata</name>
    <dbReference type="NCBI Taxonomy" id="205694"/>
    <lineage>
        <taxon>Eukaryota</taxon>
        <taxon>Viridiplantae</taxon>
        <taxon>Streptophyta</taxon>
        <taxon>Embryophyta</taxon>
        <taxon>Tracheophyta</taxon>
        <taxon>Spermatophyta</taxon>
        <taxon>Magnoliopsida</taxon>
        <taxon>eudicotyledons</taxon>
        <taxon>Gunneridae</taxon>
        <taxon>Pentapetalae</taxon>
        <taxon>asterids</taxon>
        <taxon>lamiids</taxon>
        <taxon>Lamiales</taxon>
        <taxon>Oleaceae</taxon>
        <taxon>Forsythieae</taxon>
        <taxon>Forsythia</taxon>
    </lineage>
</organism>
<dbReference type="Pfam" id="PF04535">
    <property type="entry name" value="CASP_dom"/>
    <property type="match status" value="1"/>
</dbReference>
<comment type="subunit">
    <text evidence="3 8">Homodimer and heterodimers.</text>
</comment>
<sequence length="202" mass="22044">MKERNDTVITCGSMSSVSPIPSYSPAAPPLPTPSQFSFSVASTRWSSRPPFQAANLFLRSLTLVFSFGSSLSLAAPSPAKTMFGKSPSFYNNTNLLYCFIVNILTFLYAAYQLFKGICDIAHKGVFISDAVSDYTSFIFDQLAGYLLISSSSVAVPVIQQMDHSTSLWKAATVSVCMSFAVFLIIAISALLSGYKFCKRIIW</sequence>
<evidence type="ECO:0000313" key="10">
    <source>
        <dbReference type="EMBL" id="KAL2544032.1"/>
    </source>
</evidence>
<protein>
    <recommendedName>
        <fullName evidence="8">CASP-like protein</fullName>
    </recommendedName>
</protein>
<evidence type="ECO:0000256" key="4">
    <source>
        <dbReference type="ARBA" id="ARBA00022475"/>
    </source>
</evidence>
<comment type="similarity">
    <text evidence="2 8">Belongs to the Casparian strip membrane proteins (CASP) family.</text>
</comment>
<comment type="caution">
    <text evidence="8">Lacks conserved residue(s) required for the propagation of feature annotation.</text>
</comment>
<dbReference type="AlphaFoldDB" id="A0ABD1W301"/>
<evidence type="ECO:0000256" key="3">
    <source>
        <dbReference type="ARBA" id="ARBA00011489"/>
    </source>
</evidence>
<feature type="transmembrane region" description="Helical" evidence="8">
    <location>
        <begin position="94"/>
        <end position="114"/>
    </location>
</feature>
<feature type="transmembrane region" description="Helical" evidence="8">
    <location>
        <begin position="170"/>
        <end position="191"/>
    </location>
</feature>
<dbReference type="EMBL" id="JBFOLJ010000004">
    <property type="protein sequence ID" value="KAL2544032.1"/>
    <property type="molecule type" value="Genomic_DNA"/>
</dbReference>
<comment type="subcellular location">
    <subcellularLocation>
        <location evidence="1 8">Cell membrane</location>
        <topology evidence="1 8">Multi-pass membrane protein</topology>
    </subcellularLocation>
</comment>
<evidence type="ECO:0000256" key="5">
    <source>
        <dbReference type="ARBA" id="ARBA00022692"/>
    </source>
</evidence>
<evidence type="ECO:0000256" key="1">
    <source>
        <dbReference type="ARBA" id="ARBA00004651"/>
    </source>
</evidence>
<proteinExistence type="inferred from homology"/>
<evidence type="ECO:0000259" key="9">
    <source>
        <dbReference type="Pfam" id="PF04535"/>
    </source>
</evidence>
<evidence type="ECO:0000256" key="8">
    <source>
        <dbReference type="RuleBase" id="RU361233"/>
    </source>
</evidence>
<evidence type="ECO:0000256" key="7">
    <source>
        <dbReference type="ARBA" id="ARBA00023136"/>
    </source>
</evidence>
<dbReference type="PANTHER" id="PTHR33573">
    <property type="entry name" value="CASP-LIKE PROTEIN 4A4"/>
    <property type="match status" value="1"/>
</dbReference>
<dbReference type="InterPro" id="IPR006702">
    <property type="entry name" value="CASP_dom"/>
</dbReference>
<feature type="domain" description="Casparian strip membrane protein" evidence="9">
    <location>
        <begin position="50"/>
        <end position="182"/>
    </location>
</feature>
<keyword evidence="6 8" id="KW-1133">Transmembrane helix</keyword>
<keyword evidence="5 8" id="KW-0812">Transmembrane</keyword>
<evidence type="ECO:0000256" key="6">
    <source>
        <dbReference type="ARBA" id="ARBA00022989"/>
    </source>
</evidence>
<keyword evidence="11" id="KW-1185">Reference proteome</keyword>
<evidence type="ECO:0000313" key="11">
    <source>
        <dbReference type="Proteomes" id="UP001604277"/>
    </source>
</evidence>
<keyword evidence="7 8" id="KW-0472">Membrane</keyword>
<reference evidence="11" key="1">
    <citation type="submission" date="2024-07" db="EMBL/GenBank/DDBJ databases">
        <title>Two chromosome-level genome assemblies of Korean endemic species Abeliophyllum distichum and Forsythia ovata (Oleaceae).</title>
        <authorList>
            <person name="Jang H."/>
        </authorList>
    </citation>
    <scope>NUCLEOTIDE SEQUENCE [LARGE SCALE GENOMIC DNA]</scope>
</reference>
<gene>
    <name evidence="10" type="ORF">Fot_13265</name>
</gene>
<evidence type="ECO:0000256" key="2">
    <source>
        <dbReference type="ARBA" id="ARBA00007651"/>
    </source>
</evidence>
<dbReference type="Proteomes" id="UP001604277">
    <property type="component" value="Unassembled WGS sequence"/>
</dbReference>
<name>A0ABD1W301_9LAMI</name>